<feature type="transmembrane region" description="Helical" evidence="1">
    <location>
        <begin position="285"/>
        <end position="306"/>
    </location>
</feature>
<proteinExistence type="predicted"/>
<keyword evidence="1" id="KW-1133">Transmembrane helix</keyword>
<evidence type="ECO:0000256" key="1">
    <source>
        <dbReference type="SAM" id="Phobius"/>
    </source>
</evidence>
<sequence>MYNLITNELQKIFKKRKVLIVMILFSAITVLFSLLQYQSQHKTPMQTIVEDEKLISTYKSALPYESADEAKQLKQVINIYKDNIRKAYKDEDLKKLSFKDQINSQIADDEKKKNSADLAGDNTKIEQVNKDILVMKYALKNNITEAADSSNVKAIDVFTQMINILSIIILPVIICIIVLDVVSSETSPPTMKMLLTKPRSRGKILFSKFSAASIASIAAIIGSEIISFIILGIIIGFGRANSPVAIGAKYEFNGNKILAGSWHDVQAVLGSSYVVPQWKFILEMLLLQLLFIVAFTSICILVSAVAGSNTISMTAGIVVAVILSFMIIKISSGDGSSSGDVPIRQIAPYIINTYSSPGLMLTGELSQMIRNPDISLTLGIAVNVITGVISYVLAHLWFTKKDMLV</sequence>
<dbReference type="EMBL" id="JBJIAA010000010">
    <property type="protein sequence ID" value="MFL0251452.1"/>
    <property type="molecule type" value="Genomic_DNA"/>
</dbReference>
<feature type="transmembrane region" description="Helical" evidence="1">
    <location>
        <begin position="161"/>
        <end position="183"/>
    </location>
</feature>
<keyword evidence="3" id="KW-1185">Reference proteome</keyword>
<dbReference type="PANTHER" id="PTHR37305">
    <property type="entry name" value="INTEGRAL MEMBRANE PROTEIN-RELATED"/>
    <property type="match status" value="1"/>
</dbReference>
<dbReference type="RefSeq" id="WP_406788107.1">
    <property type="nucleotide sequence ID" value="NZ_JBJIAA010000010.1"/>
</dbReference>
<keyword evidence="1" id="KW-0812">Transmembrane</keyword>
<comment type="caution">
    <text evidence="2">The sequence shown here is derived from an EMBL/GenBank/DDBJ whole genome shotgun (WGS) entry which is preliminary data.</text>
</comment>
<evidence type="ECO:0000313" key="2">
    <source>
        <dbReference type="EMBL" id="MFL0251452.1"/>
    </source>
</evidence>
<name>A0ABW8TI14_9CLOT</name>
<feature type="transmembrane region" description="Helical" evidence="1">
    <location>
        <begin position="204"/>
        <end position="237"/>
    </location>
</feature>
<organism evidence="2 3">
    <name type="scientific">Clostridium neuense</name>
    <dbReference type="NCBI Taxonomy" id="1728934"/>
    <lineage>
        <taxon>Bacteria</taxon>
        <taxon>Bacillati</taxon>
        <taxon>Bacillota</taxon>
        <taxon>Clostridia</taxon>
        <taxon>Eubacteriales</taxon>
        <taxon>Clostridiaceae</taxon>
        <taxon>Clostridium</taxon>
    </lineage>
</organism>
<evidence type="ECO:0000313" key="3">
    <source>
        <dbReference type="Proteomes" id="UP001623592"/>
    </source>
</evidence>
<accession>A0ABW8TI14</accession>
<keyword evidence="1" id="KW-0472">Membrane</keyword>
<dbReference type="PANTHER" id="PTHR37305:SF1">
    <property type="entry name" value="MEMBRANE PROTEIN"/>
    <property type="match status" value="1"/>
</dbReference>
<feature type="transmembrane region" description="Helical" evidence="1">
    <location>
        <begin position="313"/>
        <end position="332"/>
    </location>
</feature>
<gene>
    <name evidence="2" type="ORF">ACJDT4_13610</name>
</gene>
<feature type="transmembrane region" description="Helical" evidence="1">
    <location>
        <begin position="374"/>
        <end position="398"/>
    </location>
</feature>
<reference evidence="2 3" key="1">
    <citation type="submission" date="2024-11" db="EMBL/GenBank/DDBJ databases">
        <authorList>
            <person name="Heng Y.C."/>
            <person name="Lim A.C.H."/>
            <person name="Lee J.K.Y."/>
            <person name="Kittelmann S."/>
        </authorList>
    </citation>
    <scope>NUCLEOTIDE SEQUENCE [LARGE SCALE GENOMIC DNA]</scope>
    <source>
        <strain evidence="2 3">WILCCON 0114</strain>
    </source>
</reference>
<feature type="transmembrane region" description="Helical" evidence="1">
    <location>
        <begin position="18"/>
        <end position="37"/>
    </location>
</feature>
<dbReference type="Pfam" id="PF12679">
    <property type="entry name" value="ABC2_membrane_2"/>
    <property type="match status" value="1"/>
</dbReference>
<protein>
    <submittedName>
        <fullName evidence="2">ABC transporter permease subunit</fullName>
    </submittedName>
</protein>
<dbReference type="Proteomes" id="UP001623592">
    <property type="component" value="Unassembled WGS sequence"/>
</dbReference>